<evidence type="ECO:0000256" key="1">
    <source>
        <dbReference type="ARBA" id="ARBA00005995"/>
    </source>
</evidence>
<dbReference type="SUPFAM" id="SSF51905">
    <property type="entry name" value="FAD/NAD(P)-binding domain"/>
    <property type="match status" value="1"/>
</dbReference>
<dbReference type="EMBL" id="CP162599">
    <property type="protein sequence ID" value="XDK34424.1"/>
    <property type="molecule type" value="Genomic_DNA"/>
</dbReference>
<sequence>MKYPVVIIGAGLSGLYTASLLSEKGVDCRVLEARDRIGGRALSIPHPNNSELGNFDLGATWFWPQFENTITQLIEKLNLETFVQYNKGSMLAEQTINESPRRFEIPNNSHSISMRFKDGVQSLIYAIADSLPAELIEVNKKVTKMSLVEEDHIKVEIVLSNGEREFIFASAVILALPPRIVKEHIEFSPSLPDNLISEMINKPTWMAGQAKFIAIYDEPFWREDELSGFVSSWVGPLQEIHDASPETGSGALFGFVGIPAKVRQQITKDEMTEMIVDQLIRLFGSSAQNIKEMIYKDWSEEYETAVEADWEPLRSFPQYGPLAVTEAWQKKIIFASTETDAQFGGHLEGALRSAKRAASEIIEK</sequence>
<dbReference type="InterPro" id="IPR050703">
    <property type="entry name" value="Flavin_MAO"/>
</dbReference>
<dbReference type="AlphaFoldDB" id="A0AB39HVT7"/>
<organism evidence="3">
    <name type="scientific">Ornithinibacillus sp. 4-3</name>
    <dbReference type="NCBI Taxonomy" id="3231488"/>
    <lineage>
        <taxon>Bacteria</taxon>
        <taxon>Bacillati</taxon>
        <taxon>Bacillota</taxon>
        <taxon>Bacilli</taxon>
        <taxon>Bacillales</taxon>
        <taxon>Bacillaceae</taxon>
        <taxon>Ornithinibacillus</taxon>
    </lineage>
</organism>
<dbReference type="InterPro" id="IPR036188">
    <property type="entry name" value="FAD/NAD-bd_sf"/>
</dbReference>
<dbReference type="InterPro" id="IPR002937">
    <property type="entry name" value="Amino_oxidase"/>
</dbReference>
<evidence type="ECO:0000259" key="2">
    <source>
        <dbReference type="Pfam" id="PF01593"/>
    </source>
</evidence>
<dbReference type="RefSeq" id="WP_368655095.1">
    <property type="nucleotide sequence ID" value="NZ_CP162599.1"/>
</dbReference>
<dbReference type="Pfam" id="PF13450">
    <property type="entry name" value="NAD_binding_8"/>
    <property type="match status" value="1"/>
</dbReference>
<dbReference type="Gene3D" id="3.50.50.60">
    <property type="entry name" value="FAD/NAD(P)-binding domain"/>
    <property type="match status" value="2"/>
</dbReference>
<comment type="similarity">
    <text evidence="1">Belongs to the flavin monoamine oxidase family.</text>
</comment>
<dbReference type="PANTHER" id="PTHR43563:SF14">
    <property type="entry name" value="AMINE OXIDASE"/>
    <property type="match status" value="1"/>
</dbReference>
<accession>A0AB39HVT7</accession>
<dbReference type="GO" id="GO:0016491">
    <property type="term" value="F:oxidoreductase activity"/>
    <property type="evidence" value="ECO:0007669"/>
    <property type="project" value="InterPro"/>
</dbReference>
<feature type="domain" description="Amine oxidase" evidence="2">
    <location>
        <begin position="114"/>
        <end position="362"/>
    </location>
</feature>
<proteinExistence type="inferred from homology"/>
<dbReference type="Pfam" id="PF01593">
    <property type="entry name" value="Amino_oxidase"/>
    <property type="match status" value="1"/>
</dbReference>
<dbReference type="SUPFAM" id="SSF54373">
    <property type="entry name" value="FAD-linked reductases, C-terminal domain"/>
    <property type="match status" value="1"/>
</dbReference>
<dbReference type="PANTHER" id="PTHR43563">
    <property type="entry name" value="AMINE OXIDASE"/>
    <property type="match status" value="1"/>
</dbReference>
<gene>
    <name evidence="3" type="ORF">AB4Y30_08770</name>
</gene>
<dbReference type="Gene3D" id="3.90.660.10">
    <property type="match status" value="1"/>
</dbReference>
<reference evidence="3" key="1">
    <citation type="submission" date="2024-07" db="EMBL/GenBank/DDBJ databases">
        <title>Halotolerant mesophilic bacterium Ornithinibacillus sp. 4-3, sp. nov., isolated from soil.</title>
        <authorList>
            <person name="Sidarenka A.V."/>
            <person name="Guliayeva D.E."/>
            <person name="Leanovich S.I."/>
            <person name="Hileuskaya K.S."/>
            <person name="Akhremchuk A.E."/>
            <person name="Sikolenko M.A."/>
            <person name="Valentovich L.N."/>
        </authorList>
    </citation>
    <scope>NUCLEOTIDE SEQUENCE</scope>
    <source>
        <strain evidence="3">4-3</strain>
    </source>
</reference>
<evidence type="ECO:0000313" key="3">
    <source>
        <dbReference type="EMBL" id="XDK34424.1"/>
    </source>
</evidence>
<protein>
    <submittedName>
        <fullName evidence="3">Flavin monoamine oxidase family protein</fullName>
    </submittedName>
</protein>
<name>A0AB39HVT7_9BACI</name>